<accession>A0A6H5H350</accession>
<keyword evidence="5 6" id="KW-0067">ATP-binding</keyword>
<dbReference type="PROSITE" id="PS50011">
    <property type="entry name" value="PROTEIN_KINASE_DOM"/>
    <property type="match status" value="1"/>
</dbReference>
<feature type="region of interest" description="Disordered" evidence="7">
    <location>
        <begin position="295"/>
        <end position="348"/>
    </location>
</feature>
<evidence type="ECO:0000256" key="1">
    <source>
        <dbReference type="ARBA" id="ARBA00022527"/>
    </source>
</evidence>
<feature type="binding site" evidence="6">
    <location>
        <position position="66"/>
    </location>
    <ligand>
        <name>ATP</name>
        <dbReference type="ChEBI" id="CHEBI:30616"/>
    </ligand>
</feature>
<dbReference type="GO" id="GO:0005524">
    <property type="term" value="F:ATP binding"/>
    <property type="evidence" value="ECO:0007669"/>
    <property type="project" value="UniProtKB-UniRule"/>
</dbReference>
<evidence type="ECO:0000256" key="4">
    <source>
        <dbReference type="ARBA" id="ARBA00022777"/>
    </source>
</evidence>
<feature type="compositionally biased region" description="Basic and acidic residues" evidence="7">
    <location>
        <begin position="331"/>
        <end position="346"/>
    </location>
</feature>
<gene>
    <name evidence="9" type="ORF">NTEN_LOCUS15390</name>
</gene>
<dbReference type="InterPro" id="IPR000719">
    <property type="entry name" value="Prot_kinase_dom"/>
</dbReference>
<dbReference type="Gene3D" id="1.10.510.10">
    <property type="entry name" value="Transferase(Phosphotransferase) domain 1"/>
    <property type="match status" value="2"/>
</dbReference>
<keyword evidence="10" id="KW-1185">Reference proteome</keyword>
<evidence type="ECO:0000313" key="10">
    <source>
        <dbReference type="Proteomes" id="UP000479000"/>
    </source>
</evidence>
<sequence>MVVPDCIDNIMGGLESTGGVTLHNHRRKLKQRFDIIAKLGQGTYGKVQLGVNKETGQEVAIKIIKKCKIKTEADLIRIRREIQIMSSMKHPYIIHIYEVFENRDKMVLVMEYASGGELFDYLTKHKVLEESEARRIFRQIAMGIYYCHKIADFGLTNVFDGERLLSTFCGSPLYASPEIVKGVPYYGPEVDCWSLGVLLYTLVYGAMPFDGSNFKRLVRQISAGDYFEPNNPSSASDLIRGLLTVDSKERFDITAVCRHPWMDEEGKVSCFRLAEQLAEEEPNRLDLLLALASPPQPQEAAGRDAEQTAPAEKVQAPQEQNLATKQPSPKEASEPRESKGRPEVARRNSRVLETAELFSRSTSADRMGQKKLPFIAGVKVISSAISEGGLGDKKSATLPKRRLSRPLPSVGSRDSVPKEVIIPIQIESREETRGTPQPAERVQPERPPPISSRKTSVSSRASSSSLGRQDSNSSTISVSTTITASEPIRKSPREVIIPIAVEGGGIVTPSESTLSKMSSASESLEDVPLRGFGLHSTRRRHPQPETADSISSDEDDGDFEAISTENLFTTLLARGPRTVESPRRERTRRKASGRSAGEQFRRMRQSSGSRFQTFRQPGTPVGTENRKYPCRRWKPL</sequence>
<dbReference type="Pfam" id="PF00069">
    <property type="entry name" value="Pkinase"/>
    <property type="match status" value="1"/>
</dbReference>
<dbReference type="GO" id="GO:0035556">
    <property type="term" value="P:intracellular signal transduction"/>
    <property type="evidence" value="ECO:0007669"/>
    <property type="project" value="TreeGrafter"/>
</dbReference>
<evidence type="ECO:0000256" key="3">
    <source>
        <dbReference type="ARBA" id="ARBA00022741"/>
    </source>
</evidence>
<dbReference type="GO" id="GO:0050321">
    <property type="term" value="F:tau-protein kinase activity"/>
    <property type="evidence" value="ECO:0007669"/>
    <property type="project" value="TreeGrafter"/>
</dbReference>
<name>A0A6H5H350_9HEMI</name>
<dbReference type="GO" id="GO:0005737">
    <property type="term" value="C:cytoplasm"/>
    <property type="evidence" value="ECO:0007669"/>
    <property type="project" value="TreeGrafter"/>
</dbReference>
<proteinExistence type="predicted"/>
<dbReference type="SUPFAM" id="SSF56112">
    <property type="entry name" value="Protein kinase-like (PK-like)"/>
    <property type="match status" value="1"/>
</dbReference>
<dbReference type="OrthoDB" id="193931at2759"/>
<evidence type="ECO:0000259" key="8">
    <source>
        <dbReference type="PROSITE" id="PS50011"/>
    </source>
</evidence>
<feature type="region of interest" description="Disordered" evidence="7">
    <location>
        <begin position="388"/>
        <end position="636"/>
    </location>
</feature>
<dbReference type="GO" id="GO:0000226">
    <property type="term" value="P:microtubule cytoskeleton organization"/>
    <property type="evidence" value="ECO:0007669"/>
    <property type="project" value="TreeGrafter"/>
</dbReference>
<keyword evidence="1" id="KW-0723">Serine/threonine-protein kinase</keyword>
<dbReference type="InterPro" id="IPR011009">
    <property type="entry name" value="Kinase-like_dom_sf"/>
</dbReference>
<dbReference type="PROSITE" id="PS00107">
    <property type="entry name" value="PROTEIN_KINASE_ATP"/>
    <property type="match status" value="1"/>
</dbReference>
<reference evidence="9 10" key="1">
    <citation type="submission" date="2020-02" db="EMBL/GenBank/DDBJ databases">
        <authorList>
            <person name="Ferguson B K."/>
        </authorList>
    </citation>
    <scope>NUCLEOTIDE SEQUENCE [LARGE SCALE GENOMIC DNA]</scope>
</reference>
<dbReference type="InterPro" id="IPR017441">
    <property type="entry name" value="Protein_kinase_ATP_BS"/>
</dbReference>
<dbReference type="EMBL" id="CADCXU010023003">
    <property type="protein sequence ID" value="CAB0010345.1"/>
    <property type="molecule type" value="Genomic_DNA"/>
</dbReference>
<feature type="compositionally biased region" description="Low complexity" evidence="7">
    <location>
        <begin position="451"/>
        <end position="485"/>
    </location>
</feature>
<feature type="compositionally biased region" description="Polar residues" evidence="7">
    <location>
        <begin position="605"/>
        <end position="616"/>
    </location>
</feature>
<evidence type="ECO:0000313" key="9">
    <source>
        <dbReference type="EMBL" id="CAB0010345.1"/>
    </source>
</evidence>
<dbReference type="AlphaFoldDB" id="A0A6H5H350"/>
<dbReference type="PANTHER" id="PTHR24346">
    <property type="entry name" value="MAP/MICROTUBULE AFFINITY-REGULATING KINASE"/>
    <property type="match status" value="1"/>
</dbReference>
<evidence type="ECO:0000256" key="2">
    <source>
        <dbReference type="ARBA" id="ARBA00022679"/>
    </source>
</evidence>
<keyword evidence="2" id="KW-0808">Transferase</keyword>
<protein>
    <recommendedName>
        <fullName evidence="8">Protein kinase domain-containing protein</fullName>
    </recommendedName>
</protein>
<organism evidence="9 10">
    <name type="scientific">Nesidiocoris tenuis</name>
    <dbReference type="NCBI Taxonomy" id="355587"/>
    <lineage>
        <taxon>Eukaryota</taxon>
        <taxon>Metazoa</taxon>
        <taxon>Ecdysozoa</taxon>
        <taxon>Arthropoda</taxon>
        <taxon>Hexapoda</taxon>
        <taxon>Insecta</taxon>
        <taxon>Pterygota</taxon>
        <taxon>Neoptera</taxon>
        <taxon>Paraneoptera</taxon>
        <taxon>Hemiptera</taxon>
        <taxon>Heteroptera</taxon>
        <taxon>Panheteroptera</taxon>
        <taxon>Cimicomorpha</taxon>
        <taxon>Miridae</taxon>
        <taxon>Dicyphina</taxon>
        <taxon>Nesidiocoris</taxon>
    </lineage>
</organism>
<feature type="compositionally biased region" description="Polar residues" evidence="7">
    <location>
        <begin position="317"/>
        <end position="327"/>
    </location>
</feature>
<feature type="domain" description="Protein kinase" evidence="8">
    <location>
        <begin position="33"/>
        <end position="262"/>
    </location>
</feature>
<dbReference type="PANTHER" id="PTHR24346:SF93">
    <property type="entry name" value="NUAK FAMILY SNF1-LIKE KINASE 1"/>
    <property type="match status" value="1"/>
</dbReference>
<evidence type="ECO:0000256" key="7">
    <source>
        <dbReference type="SAM" id="MobiDB-lite"/>
    </source>
</evidence>
<dbReference type="Proteomes" id="UP000479000">
    <property type="component" value="Unassembled WGS sequence"/>
</dbReference>
<evidence type="ECO:0000256" key="5">
    <source>
        <dbReference type="ARBA" id="ARBA00022840"/>
    </source>
</evidence>
<evidence type="ECO:0000256" key="6">
    <source>
        <dbReference type="PROSITE-ProRule" id="PRU10141"/>
    </source>
</evidence>
<dbReference type="FunFam" id="3.30.200.20:FF:000315">
    <property type="entry name" value="Calcium-dependent protein kinase 3"/>
    <property type="match status" value="1"/>
</dbReference>
<keyword evidence="4" id="KW-0418">Kinase</keyword>
<keyword evidence="3 6" id="KW-0547">Nucleotide-binding</keyword>
<feature type="compositionally biased region" description="Polar residues" evidence="7">
    <location>
        <begin position="509"/>
        <end position="522"/>
    </location>
</feature>